<feature type="compositionally biased region" description="Basic and acidic residues" evidence="14">
    <location>
        <begin position="39"/>
        <end position="48"/>
    </location>
</feature>
<evidence type="ECO:0000256" key="8">
    <source>
        <dbReference type="ARBA" id="ARBA00023242"/>
    </source>
</evidence>
<keyword evidence="8" id="KW-0539">Nucleus</keyword>
<dbReference type="FunFam" id="3.40.30.10:FF:000157">
    <property type="entry name" value="DOT5p Nuclear thiol peroxidase"/>
    <property type="match status" value="1"/>
</dbReference>
<feature type="compositionally biased region" description="Basic residues" evidence="14">
    <location>
        <begin position="29"/>
        <end position="38"/>
    </location>
</feature>
<evidence type="ECO:0000256" key="3">
    <source>
        <dbReference type="ARBA" id="ARBA00013017"/>
    </source>
</evidence>
<dbReference type="GO" id="GO:0034599">
    <property type="term" value="P:cellular response to oxidative stress"/>
    <property type="evidence" value="ECO:0007669"/>
    <property type="project" value="UniProtKB-ARBA"/>
</dbReference>
<keyword evidence="6" id="KW-0560">Oxidoreductase</keyword>
<evidence type="ECO:0000256" key="5">
    <source>
        <dbReference type="ARBA" id="ARBA00022862"/>
    </source>
</evidence>
<feature type="compositionally biased region" description="Low complexity" evidence="14">
    <location>
        <begin position="1"/>
        <end position="28"/>
    </location>
</feature>
<evidence type="ECO:0000256" key="9">
    <source>
        <dbReference type="ARBA" id="ARBA00023284"/>
    </source>
</evidence>
<keyword evidence="17" id="KW-1185">Reference proteome</keyword>
<evidence type="ECO:0000256" key="6">
    <source>
        <dbReference type="ARBA" id="ARBA00023002"/>
    </source>
</evidence>
<dbReference type="Proteomes" id="UP001212152">
    <property type="component" value="Unassembled WGS sequence"/>
</dbReference>
<dbReference type="SUPFAM" id="SSF52833">
    <property type="entry name" value="Thioredoxin-like"/>
    <property type="match status" value="1"/>
</dbReference>
<evidence type="ECO:0000256" key="13">
    <source>
        <dbReference type="ARBA" id="ARBA00077538"/>
    </source>
</evidence>
<name>A0AAD5TIF6_9FUNG</name>
<evidence type="ECO:0000256" key="1">
    <source>
        <dbReference type="ARBA" id="ARBA00004123"/>
    </source>
</evidence>
<keyword evidence="9" id="KW-0676">Redox-active center</keyword>
<dbReference type="EC" id="1.11.1.24" evidence="3"/>
<dbReference type="Gene3D" id="3.40.30.10">
    <property type="entry name" value="Glutaredoxin"/>
    <property type="match status" value="1"/>
</dbReference>
<dbReference type="InterPro" id="IPR013766">
    <property type="entry name" value="Thioredoxin_domain"/>
</dbReference>
<proteinExistence type="inferred from homology"/>
<reference evidence="16" key="1">
    <citation type="submission" date="2020-05" db="EMBL/GenBank/DDBJ databases">
        <title>Phylogenomic resolution of chytrid fungi.</title>
        <authorList>
            <person name="Stajich J.E."/>
            <person name="Amses K."/>
            <person name="Simmons R."/>
            <person name="Seto K."/>
            <person name="Myers J."/>
            <person name="Bonds A."/>
            <person name="Quandt C.A."/>
            <person name="Barry K."/>
            <person name="Liu P."/>
            <person name="Grigoriev I."/>
            <person name="Longcore J.E."/>
            <person name="James T.Y."/>
        </authorList>
    </citation>
    <scope>NUCLEOTIDE SEQUENCE</scope>
    <source>
        <strain evidence="16">JEL0379</strain>
    </source>
</reference>
<feature type="region of interest" description="Disordered" evidence="14">
    <location>
        <begin position="1"/>
        <end position="67"/>
    </location>
</feature>
<dbReference type="CDD" id="cd03017">
    <property type="entry name" value="PRX_BCP"/>
    <property type="match status" value="1"/>
</dbReference>
<dbReference type="GO" id="GO:0008379">
    <property type="term" value="F:thioredoxin peroxidase activity"/>
    <property type="evidence" value="ECO:0007669"/>
    <property type="project" value="TreeGrafter"/>
</dbReference>
<gene>
    <name evidence="16" type="ORF">HDU87_005812</name>
</gene>
<dbReference type="Pfam" id="PF00578">
    <property type="entry name" value="AhpC-TSA"/>
    <property type="match status" value="1"/>
</dbReference>
<comment type="catalytic activity">
    <reaction evidence="12">
        <text>a hydroperoxide + [thioredoxin]-dithiol = an alcohol + [thioredoxin]-disulfide + H2O</text>
        <dbReference type="Rhea" id="RHEA:62620"/>
        <dbReference type="Rhea" id="RHEA-COMP:10698"/>
        <dbReference type="Rhea" id="RHEA-COMP:10700"/>
        <dbReference type="ChEBI" id="CHEBI:15377"/>
        <dbReference type="ChEBI" id="CHEBI:29950"/>
        <dbReference type="ChEBI" id="CHEBI:30879"/>
        <dbReference type="ChEBI" id="CHEBI:35924"/>
        <dbReference type="ChEBI" id="CHEBI:50058"/>
        <dbReference type="EC" id="1.11.1.24"/>
    </reaction>
</comment>
<dbReference type="InterPro" id="IPR000866">
    <property type="entry name" value="AhpC/TSA"/>
</dbReference>
<evidence type="ECO:0000256" key="4">
    <source>
        <dbReference type="ARBA" id="ARBA00022559"/>
    </source>
</evidence>
<comment type="similarity">
    <text evidence="11">Belongs to the peroxiredoxin family. BCP/PrxQ subfamily.</text>
</comment>
<dbReference type="AlphaFoldDB" id="A0AAD5TIF6"/>
<dbReference type="GO" id="GO:0045454">
    <property type="term" value="P:cell redox homeostasis"/>
    <property type="evidence" value="ECO:0007669"/>
    <property type="project" value="TreeGrafter"/>
</dbReference>
<comment type="subunit">
    <text evidence="2">Monomer.</text>
</comment>
<evidence type="ECO:0000313" key="16">
    <source>
        <dbReference type="EMBL" id="KAJ3175671.1"/>
    </source>
</evidence>
<evidence type="ECO:0000256" key="11">
    <source>
        <dbReference type="ARBA" id="ARBA00038489"/>
    </source>
</evidence>
<keyword evidence="7" id="KW-1015">Disulfide bond</keyword>
<protein>
    <recommendedName>
        <fullName evidence="3">thioredoxin-dependent peroxiredoxin</fullName>
        <ecNumber evidence="3">1.11.1.24</ecNumber>
    </recommendedName>
    <alternativeName>
        <fullName evidence="13">Nuclear thiol peroxidase</fullName>
    </alternativeName>
    <alternativeName>
        <fullName evidence="10">Thioredoxin peroxidase</fullName>
    </alternativeName>
</protein>
<dbReference type="InterPro" id="IPR050924">
    <property type="entry name" value="Peroxiredoxin_BCP/PrxQ"/>
</dbReference>
<keyword evidence="4" id="KW-0575">Peroxidase</keyword>
<evidence type="ECO:0000256" key="12">
    <source>
        <dbReference type="ARBA" id="ARBA00049091"/>
    </source>
</evidence>
<dbReference type="EMBL" id="JADGJQ010000049">
    <property type="protein sequence ID" value="KAJ3175671.1"/>
    <property type="molecule type" value="Genomic_DNA"/>
</dbReference>
<dbReference type="PANTHER" id="PTHR42801:SF23">
    <property type="entry name" value="PEROXIREDOXIN DOT5"/>
    <property type="match status" value="1"/>
</dbReference>
<keyword evidence="5" id="KW-0049">Antioxidant</keyword>
<comment type="caution">
    <text evidence="16">The sequence shown here is derived from an EMBL/GenBank/DDBJ whole genome shotgun (WGS) entry which is preliminary data.</text>
</comment>
<feature type="domain" description="Thioredoxin" evidence="15">
    <location>
        <begin position="27"/>
        <end position="227"/>
    </location>
</feature>
<evidence type="ECO:0000313" key="17">
    <source>
        <dbReference type="Proteomes" id="UP001212152"/>
    </source>
</evidence>
<evidence type="ECO:0000256" key="7">
    <source>
        <dbReference type="ARBA" id="ARBA00023157"/>
    </source>
</evidence>
<dbReference type="GO" id="GO:0005634">
    <property type="term" value="C:nucleus"/>
    <property type="evidence" value="ECO:0007669"/>
    <property type="project" value="UniProtKB-SubCell"/>
</dbReference>
<evidence type="ECO:0000256" key="14">
    <source>
        <dbReference type="SAM" id="MobiDB-lite"/>
    </source>
</evidence>
<organism evidence="16 17">
    <name type="scientific">Geranomyces variabilis</name>
    <dbReference type="NCBI Taxonomy" id="109894"/>
    <lineage>
        <taxon>Eukaryota</taxon>
        <taxon>Fungi</taxon>
        <taxon>Fungi incertae sedis</taxon>
        <taxon>Chytridiomycota</taxon>
        <taxon>Chytridiomycota incertae sedis</taxon>
        <taxon>Chytridiomycetes</taxon>
        <taxon>Spizellomycetales</taxon>
        <taxon>Powellomycetaceae</taxon>
        <taxon>Geranomyces</taxon>
    </lineage>
</organism>
<comment type="subcellular location">
    <subcellularLocation>
        <location evidence="1">Nucleus</location>
    </subcellularLocation>
</comment>
<evidence type="ECO:0000259" key="15">
    <source>
        <dbReference type="PROSITE" id="PS51352"/>
    </source>
</evidence>
<dbReference type="GO" id="GO:0005737">
    <property type="term" value="C:cytoplasm"/>
    <property type="evidence" value="ECO:0007669"/>
    <property type="project" value="TreeGrafter"/>
</dbReference>
<sequence length="227" mass="23732">MTADQPATARRSARIASRPEAPAAPGPAIKKKAPAAKKKAADSKKGEASDGEGGTVDPNAAPEGNVAASAVKSAKPFAPALNVGEFIYPELSVVNQKGDTVKVLDLVKEKGAVFFMYPKADTPGCTNQAKGFRDLHSEFAGKGYNVFGLSADKPAAQLKWAEKHSLPYDLLSDPGFETIAAFGAHGPGNKIIRSHVVVAKGGEVKEKKIKISPADSFKDACEFVKGT</sequence>
<accession>A0AAD5TIF6</accession>
<evidence type="ECO:0000256" key="2">
    <source>
        <dbReference type="ARBA" id="ARBA00011245"/>
    </source>
</evidence>
<dbReference type="PANTHER" id="PTHR42801">
    <property type="entry name" value="THIOREDOXIN-DEPENDENT PEROXIDE REDUCTASE"/>
    <property type="match status" value="1"/>
</dbReference>
<dbReference type="PROSITE" id="PS51352">
    <property type="entry name" value="THIOREDOXIN_2"/>
    <property type="match status" value="1"/>
</dbReference>
<dbReference type="InterPro" id="IPR036249">
    <property type="entry name" value="Thioredoxin-like_sf"/>
</dbReference>
<evidence type="ECO:0000256" key="10">
    <source>
        <dbReference type="ARBA" id="ARBA00032824"/>
    </source>
</evidence>